<comment type="caution">
    <text evidence="1">The sequence shown here is derived from an EMBL/GenBank/DDBJ whole genome shotgun (WGS) entry which is preliminary data.</text>
</comment>
<name>A0A2U1TJZ6_9GAMM</name>
<dbReference type="AlphaFoldDB" id="A0A2U1TJZ6"/>
<dbReference type="PANTHER" id="PTHR21485:SF6">
    <property type="entry name" value="N-ACYLNEURAMINATE CYTIDYLYLTRANSFERASE-RELATED"/>
    <property type="match status" value="1"/>
</dbReference>
<dbReference type="EMBL" id="QDKH01000045">
    <property type="protein sequence ID" value="PWC09727.1"/>
    <property type="molecule type" value="Genomic_DNA"/>
</dbReference>
<dbReference type="InterPro" id="IPR029044">
    <property type="entry name" value="Nucleotide-diphossugar_trans"/>
</dbReference>
<dbReference type="Proteomes" id="UP000296159">
    <property type="component" value="Unassembled WGS sequence"/>
</dbReference>
<dbReference type="InterPro" id="IPR003329">
    <property type="entry name" value="Cytidylyl_trans"/>
</dbReference>
<dbReference type="SUPFAM" id="SSF53448">
    <property type="entry name" value="Nucleotide-diphospho-sugar transferases"/>
    <property type="match status" value="1"/>
</dbReference>
<evidence type="ECO:0000313" key="2">
    <source>
        <dbReference type="Proteomes" id="UP000296159"/>
    </source>
</evidence>
<dbReference type="PANTHER" id="PTHR21485">
    <property type="entry name" value="HAD SUPERFAMILY MEMBERS CMAS AND KDSC"/>
    <property type="match status" value="1"/>
</dbReference>
<keyword evidence="2" id="KW-1185">Reference proteome</keyword>
<reference evidence="1 2" key="1">
    <citation type="submission" date="2018-04" db="EMBL/GenBank/DDBJ databases">
        <title>Brenneria corticis sp.nov.</title>
        <authorList>
            <person name="Li Y."/>
        </authorList>
    </citation>
    <scope>NUCLEOTIDE SEQUENCE [LARGE SCALE GENOMIC DNA]</scope>
    <source>
        <strain evidence="1 2">CFCC 11842</strain>
    </source>
</reference>
<protein>
    <submittedName>
        <fullName evidence="1">CMP-N-acetlyneuraminic acid synthetase</fullName>
    </submittedName>
</protein>
<gene>
    <name evidence="1" type="ORF">DDT56_23305</name>
</gene>
<organism evidence="1 2">
    <name type="scientific">Brenneria corticis</name>
    <dbReference type="NCBI Taxonomy" id="2173106"/>
    <lineage>
        <taxon>Bacteria</taxon>
        <taxon>Pseudomonadati</taxon>
        <taxon>Pseudomonadota</taxon>
        <taxon>Gammaproteobacteria</taxon>
        <taxon>Enterobacterales</taxon>
        <taxon>Pectobacteriaceae</taxon>
        <taxon>Brenneria</taxon>
    </lineage>
</organism>
<evidence type="ECO:0000313" key="1">
    <source>
        <dbReference type="EMBL" id="PWC09727.1"/>
    </source>
</evidence>
<accession>A0A2U1TJZ6</accession>
<dbReference type="InterPro" id="IPR050793">
    <property type="entry name" value="CMP-NeuNAc_synthase"/>
</dbReference>
<dbReference type="Pfam" id="PF02348">
    <property type="entry name" value="CTP_transf_3"/>
    <property type="match status" value="1"/>
</dbReference>
<proteinExistence type="predicted"/>
<sequence length="227" mass="25790">MKKSTLAIIPARGGSKRLPRKNVKYLHGKPLIAWTIEAALAAKTVNDIIVSTDDAEIASISLQYGAQVPFIRPASLARDTSTTEDVIRHAVNFMSARVDYDRIIILQPTSPLRTAFHIDDANLFFDEKSANAVVSVTECEHNPNWINGLDDTYSLNGFLEPKSFREGKYYRLNGAIYIIKKEISHDFSFFYKERSFAYVMNRMDSIDIDEVSDFEYANYLLSNFLID</sequence>
<dbReference type="CDD" id="cd02513">
    <property type="entry name" value="CMP-NeuAc_Synthase"/>
    <property type="match status" value="1"/>
</dbReference>
<dbReference type="RefSeq" id="WP_136168718.1">
    <property type="nucleotide sequence ID" value="NZ_KZ819107.1"/>
</dbReference>
<dbReference type="Gene3D" id="3.90.550.10">
    <property type="entry name" value="Spore Coat Polysaccharide Biosynthesis Protein SpsA, Chain A"/>
    <property type="match status" value="1"/>
</dbReference>
<dbReference type="GO" id="GO:0008781">
    <property type="term" value="F:N-acylneuraminate cytidylyltransferase activity"/>
    <property type="evidence" value="ECO:0007669"/>
    <property type="project" value="TreeGrafter"/>
</dbReference>